<organism evidence="1 2">
    <name type="scientific">Enterocloster lavalensis</name>
    <dbReference type="NCBI Taxonomy" id="460384"/>
    <lineage>
        <taxon>Bacteria</taxon>
        <taxon>Bacillati</taxon>
        <taxon>Bacillota</taxon>
        <taxon>Clostridia</taxon>
        <taxon>Lachnospirales</taxon>
        <taxon>Lachnospiraceae</taxon>
        <taxon>Enterocloster</taxon>
    </lineage>
</organism>
<dbReference type="AlphaFoldDB" id="A0A1I0K9Z7"/>
<sequence length="57" mass="6676">MSPKELSYIEDALGHETFLKTQCQEAIQNLQDTELKSCVEKISQQHKQIFDNFYNLV</sequence>
<evidence type="ECO:0000313" key="1">
    <source>
        <dbReference type="EMBL" id="SEU19882.1"/>
    </source>
</evidence>
<keyword evidence="2" id="KW-1185">Reference proteome</keyword>
<dbReference type="GeneID" id="93281717"/>
<dbReference type="STRING" id="460384.SAMN05216313_15213"/>
<evidence type="ECO:0008006" key="3">
    <source>
        <dbReference type="Google" id="ProtNLM"/>
    </source>
</evidence>
<reference evidence="2" key="1">
    <citation type="submission" date="2016-10" db="EMBL/GenBank/DDBJ databases">
        <authorList>
            <person name="Varghese N."/>
            <person name="Submissions S."/>
        </authorList>
    </citation>
    <scope>NUCLEOTIDE SEQUENCE [LARGE SCALE GENOMIC DNA]</scope>
    <source>
        <strain evidence="2">NLAE-zl-G277</strain>
    </source>
</reference>
<accession>A0A1I0K9Z7</accession>
<proteinExistence type="predicted"/>
<dbReference type="EMBL" id="FOIM01000052">
    <property type="protein sequence ID" value="SEU19882.1"/>
    <property type="molecule type" value="Genomic_DNA"/>
</dbReference>
<evidence type="ECO:0000313" key="2">
    <source>
        <dbReference type="Proteomes" id="UP000198508"/>
    </source>
</evidence>
<dbReference type="RefSeq" id="WP_166434602.1">
    <property type="nucleotide sequence ID" value="NZ_CABJCG010000029.1"/>
</dbReference>
<dbReference type="Proteomes" id="UP000198508">
    <property type="component" value="Unassembled WGS sequence"/>
</dbReference>
<protein>
    <recommendedName>
        <fullName evidence="3">Spore coat protein</fullName>
    </recommendedName>
</protein>
<name>A0A1I0K9Z7_9FIRM</name>
<gene>
    <name evidence="1" type="ORF">SAMN05216313_15213</name>
</gene>